<evidence type="ECO:0000313" key="6">
    <source>
        <dbReference type="EMBL" id="KAK9836592.1"/>
    </source>
</evidence>
<keyword evidence="7" id="KW-1185">Reference proteome</keyword>
<feature type="binding site" evidence="4">
    <location>
        <position position="54"/>
    </location>
    <ligand>
        <name>Zn(2+)</name>
        <dbReference type="ChEBI" id="CHEBI:29105"/>
        <note>ligand shared between dimeric partners</note>
    </ligand>
</feature>
<dbReference type="GO" id="GO:0005737">
    <property type="term" value="C:cytoplasm"/>
    <property type="evidence" value="ECO:0007669"/>
    <property type="project" value="TreeGrafter"/>
</dbReference>
<feature type="active site" description="Proton donor/acceptor" evidence="3">
    <location>
        <position position="120"/>
    </location>
</feature>
<dbReference type="InterPro" id="IPR004361">
    <property type="entry name" value="Glyoxalase_1"/>
</dbReference>
<evidence type="ECO:0000256" key="3">
    <source>
        <dbReference type="PIRSR" id="PIRSR604361-1"/>
    </source>
</evidence>
<name>A0AAW1RS43_9CHLO</name>
<dbReference type="GO" id="GO:0004462">
    <property type="term" value="F:lactoylglutathione lyase activity"/>
    <property type="evidence" value="ECO:0007669"/>
    <property type="project" value="UniProtKB-EC"/>
</dbReference>
<organism evidence="6 7">
    <name type="scientific">Apatococcus lobatus</name>
    <dbReference type="NCBI Taxonomy" id="904363"/>
    <lineage>
        <taxon>Eukaryota</taxon>
        <taxon>Viridiplantae</taxon>
        <taxon>Chlorophyta</taxon>
        <taxon>core chlorophytes</taxon>
        <taxon>Trebouxiophyceae</taxon>
        <taxon>Chlorellales</taxon>
        <taxon>Chlorellaceae</taxon>
        <taxon>Apatococcus</taxon>
    </lineage>
</organism>
<dbReference type="InterPro" id="IPR004360">
    <property type="entry name" value="Glyas_Fos-R_dOase_dom"/>
</dbReference>
<comment type="caution">
    <text evidence="6">The sequence shown here is derived from an EMBL/GenBank/DDBJ whole genome shotgun (WGS) entry which is preliminary data.</text>
</comment>
<protein>
    <recommendedName>
        <fullName evidence="1">Glyoxalase I</fullName>
    </recommendedName>
</protein>
<evidence type="ECO:0000313" key="7">
    <source>
        <dbReference type="Proteomes" id="UP001438707"/>
    </source>
</evidence>
<evidence type="ECO:0000256" key="1">
    <source>
        <dbReference type="ARBA" id="ARBA00030537"/>
    </source>
</evidence>
<dbReference type="InterPro" id="IPR029068">
    <property type="entry name" value="Glyas_Bleomycin-R_OHBP_Dase"/>
</dbReference>
<dbReference type="PROSITE" id="PS51819">
    <property type="entry name" value="VOC"/>
    <property type="match status" value="2"/>
</dbReference>
<keyword evidence="4" id="KW-0479">Metal-binding</keyword>
<evidence type="ECO:0000259" key="5">
    <source>
        <dbReference type="PROSITE" id="PS51819"/>
    </source>
</evidence>
<evidence type="ECO:0000256" key="2">
    <source>
        <dbReference type="ARBA" id="ARBA00048273"/>
    </source>
</evidence>
<dbReference type="Proteomes" id="UP001438707">
    <property type="component" value="Unassembled WGS sequence"/>
</dbReference>
<dbReference type="InterPro" id="IPR037523">
    <property type="entry name" value="VOC_core"/>
</dbReference>
<gene>
    <name evidence="6" type="ORF">WJX74_003995</name>
</gene>
<dbReference type="SUPFAM" id="SSF54593">
    <property type="entry name" value="Glyoxalase/Bleomycin resistance protein/Dihydroxybiphenyl dioxygenase"/>
    <property type="match status" value="2"/>
</dbReference>
<comment type="catalytic activity">
    <reaction evidence="2">
        <text>(R)-S-lactoylglutathione = methylglyoxal + glutathione</text>
        <dbReference type="Rhea" id="RHEA:19069"/>
        <dbReference type="ChEBI" id="CHEBI:17158"/>
        <dbReference type="ChEBI" id="CHEBI:57474"/>
        <dbReference type="ChEBI" id="CHEBI:57925"/>
        <dbReference type="EC" id="4.4.1.5"/>
    </reaction>
</comment>
<dbReference type="Gene3D" id="3.10.180.10">
    <property type="entry name" value="2,3-Dihydroxybiphenyl 1,2-Dioxygenase, domain 1"/>
    <property type="match status" value="2"/>
</dbReference>
<feature type="binding site" evidence="4">
    <location>
        <position position="120"/>
    </location>
    <ligand>
        <name>Zn(2+)</name>
        <dbReference type="ChEBI" id="CHEBI:29105"/>
        <note>ligand shared between dimeric partners</note>
    </ligand>
</feature>
<dbReference type="NCBIfam" id="TIGR00068">
    <property type="entry name" value="glyox_I"/>
    <property type="match status" value="1"/>
</dbReference>
<dbReference type="GO" id="GO:0019243">
    <property type="term" value="P:methylglyoxal catabolic process to D-lactate via S-lactoyl-glutathione"/>
    <property type="evidence" value="ECO:0007669"/>
    <property type="project" value="TreeGrafter"/>
</dbReference>
<feature type="domain" description="VOC" evidence="5">
    <location>
        <begin position="1"/>
        <end position="124"/>
    </location>
</feature>
<sequence>MLHAVYRVGDMDATIEYYKKHFGMRQLRYRDIPEDKYTNAFLGFGPEDTNFGLELTKNYGVDSYDLGSGFGHFALALEDVYGAVDSIKAAGGKVTRDAGPVKGGQRVIAFVEDPTGYKWELLTRKGPIKEPIAQVNLRVTNLDASIKYYTECLGCKLLRRTDRPDQKYSLAFLGYGGEEETCVFELTWNWGQDSLDAYDKPFVGEGYAQVAVSTKDVYKTAEDIRAAGGKITREPGPLPGLKTKIMSTVDPDGWKVSFVDLQDFLSEL</sequence>
<dbReference type="PANTHER" id="PTHR46036:SF2">
    <property type="entry name" value="LACTOYLGLUTATHIONE LYASE GLX1"/>
    <property type="match status" value="1"/>
</dbReference>
<comment type="cofactor">
    <cofactor evidence="4">
        <name>Zn(2+)</name>
        <dbReference type="ChEBI" id="CHEBI:29105"/>
    </cofactor>
    <text evidence="4">Binds 1 zinc ion per subunit. In the homodimer, two zinc ions are bound between subunits.</text>
</comment>
<dbReference type="PANTHER" id="PTHR46036">
    <property type="entry name" value="LACTOYLGLUTATHIONE LYASE"/>
    <property type="match status" value="1"/>
</dbReference>
<evidence type="ECO:0000256" key="4">
    <source>
        <dbReference type="PIRSR" id="PIRSR604361-3"/>
    </source>
</evidence>
<dbReference type="Pfam" id="PF00903">
    <property type="entry name" value="Glyoxalase"/>
    <property type="match status" value="2"/>
</dbReference>
<feature type="domain" description="VOC" evidence="5">
    <location>
        <begin position="131"/>
        <end position="261"/>
    </location>
</feature>
<proteinExistence type="predicted"/>
<keyword evidence="4" id="KW-0862">Zinc</keyword>
<dbReference type="EMBL" id="JALJOS010000007">
    <property type="protein sequence ID" value="KAK9836592.1"/>
    <property type="molecule type" value="Genomic_DNA"/>
</dbReference>
<accession>A0AAW1RS43</accession>
<dbReference type="AlphaFoldDB" id="A0AAW1RS43"/>
<reference evidence="6 7" key="1">
    <citation type="journal article" date="2024" name="Nat. Commun.">
        <title>Phylogenomics reveals the evolutionary origins of lichenization in chlorophyte algae.</title>
        <authorList>
            <person name="Puginier C."/>
            <person name="Libourel C."/>
            <person name="Otte J."/>
            <person name="Skaloud P."/>
            <person name="Haon M."/>
            <person name="Grisel S."/>
            <person name="Petersen M."/>
            <person name="Berrin J.G."/>
            <person name="Delaux P.M."/>
            <person name="Dal Grande F."/>
            <person name="Keller J."/>
        </authorList>
    </citation>
    <scope>NUCLEOTIDE SEQUENCE [LARGE SCALE GENOMIC DNA]</scope>
    <source>
        <strain evidence="6 7">SAG 2145</strain>
    </source>
</reference>
<dbReference type="GO" id="GO:0046872">
    <property type="term" value="F:metal ion binding"/>
    <property type="evidence" value="ECO:0007669"/>
    <property type="project" value="UniProtKB-KW"/>
</dbReference>
<feature type="binding site" evidence="4">
    <location>
        <position position="72"/>
    </location>
    <ligand>
        <name>Zn(2+)</name>
        <dbReference type="ChEBI" id="CHEBI:29105"/>
        <note>ligand shared between dimeric partners</note>
    </ligand>
</feature>